<dbReference type="GO" id="GO:0005886">
    <property type="term" value="C:plasma membrane"/>
    <property type="evidence" value="ECO:0007669"/>
    <property type="project" value="InterPro"/>
</dbReference>
<accession>A0A0J5FWA6</accession>
<dbReference type="EC" id="3.6.1.27" evidence="1"/>
<dbReference type="GO" id="GO:0050380">
    <property type="term" value="F:undecaprenyl-diphosphatase activity"/>
    <property type="evidence" value="ECO:0007669"/>
    <property type="project" value="UniProtKB-EC"/>
</dbReference>
<dbReference type="Gene3D" id="1.20.144.10">
    <property type="entry name" value="Phosphatidic acid phosphatase type 2/haloperoxidase"/>
    <property type="match status" value="1"/>
</dbReference>
<feature type="transmembrane region" description="Helical" evidence="4">
    <location>
        <begin position="105"/>
        <end position="123"/>
    </location>
</feature>
<evidence type="ECO:0000256" key="4">
    <source>
        <dbReference type="SAM" id="Phobius"/>
    </source>
</evidence>
<dbReference type="InterPro" id="IPR036938">
    <property type="entry name" value="PAP2/HPO_sf"/>
</dbReference>
<dbReference type="CDD" id="cd03385">
    <property type="entry name" value="PAP2_BcrC_like"/>
    <property type="match status" value="1"/>
</dbReference>
<feature type="transmembrane region" description="Helical" evidence="4">
    <location>
        <begin position="154"/>
        <end position="175"/>
    </location>
</feature>
<evidence type="ECO:0000259" key="5">
    <source>
        <dbReference type="SMART" id="SM00014"/>
    </source>
</evidence>
<dbReference type="PANTHER" id="PTHR14969">
    <property type="entry name" value="SPHINGOSINE-1-PHOSPHATE PHOSPHOHYDROLASE"/>
    <property type="match status" value="1"/>
</dbReference>
<dbReference type="InterPro" id="IPR000326">
    <property type="entry name" value="PAP2/HPO"/>
</dbReference>
<keyword evidence="4" id="KW-0472">Membrane</keyword>
<dbReference type="InterPro" id="IPR033879">
    <property type="entry name" value="UPP_Pase"/>
</dbReference>
<evidence type="ECO:0000256" key="1">
    <source>
        <dbReference type="ARBA" id="ARBA00012374"/>
    </source>
</evidence>
<keyword evidence="4" id="KW-0812">Transmembrane</keyword>
<dbReference type="Proteomes" id="UP000036277">
    <property type="component" value="Unassembled WGS sequence"/>
</dbReference>
<sequence length="202" mass="22909">MLEQLNHKLFLFINATPDSSPTMIWLAVFIAKYLVFIYPITLAICWLWGKEEAITHQRTVVSKSCIAFAFGMAASYILGILVPHARPFVEGFGYNFLYHAPTESFPSNHGIAVFTFALAFILWHRIWSGVCLIVIACAIAWSRVYVGVHWPIDMIGAFLVSLLGCAFSQVFWGLYGERLQSKLTRLYQFCCAFLIRKGLVKN</sequence>
<reference evidence="6 7" key="1">
    <citation type="submission" date="2015-06" db="EMBL/GenBank/DDBJ databases">
        <title>Draft Whole-Genome Sequence of the Entomopathogenic Bacterium Xenorhabdus khoisanae.</title>
        <authorList>
            <person name="Naidoo S."/>
            <person name="Featherston J."/>
            <person name="Gray V.M."/>
        </authorList>
    </citation>
    <scope>NUCLEOTIDE SEQUENCE [LARGE SCALE GENOMIC DNA]</scope>
    <source>
        <strain evidence="6 7">MCB</strain>
    </source>
</reference>
<evidence type="ECO:0000313" key="7">
    <source>
        <dbReference type="Proteomes" id="UP000036277"/>
    </source>
</evidence>
<gene>
    <name evidence="6" type="ORF">AB204_03145</name>
</gene>
<name>A0A0J5FWA6_9GAMM</name>
<organism evidence="6 7">
    <name type="scientific">Xenorhabdus khoisanae</name>
    <dbReference type="NCBI Taxonomy" id="880157"/>
    <lineage>
        <taxon>Bacteria</taxon>
        <taxon>Pseudomonadati</taxon>
        <taxon>Pseudomonadota</taxon>
        <taxon>Gammaproteobacteria</taxon>
        <taxon>Enterobacterales</taxon>
        <taxon>Morganellaceae</taxon>
        <taxon>Xenorhabdus</taxon>
    </lineage>
</organism>
<dbReference type="PATRIC" id="fig|880157.4.peg.654"/>
<dbReference type="OrthoDB" id="9801622at2"/>
<dbReference type="AlphaFoldDB" id="A0A0J5FWA6"/>
<feature type="transmembrane region" description="Helical" evidence="4">
    <location>
        <begin position="24"/>
        <end position="48"/>
    </location>
</feature>
<dbReference type="PANTHER" id="PTHR14969:SF13">
    <property type="entry name" value="AT30094P"/>
    <property type="match status" value="1"/>
</dbReference>
<proteinExistence type="predicted"/>
<dbReference type="STRING" id="880157.AB204_03145"/>
<dbReference type="RefSeq" id="WP_047961930.1">
    <property type="nucleotide sequence ID" value="NZ_CAWMBG010000018.1"/>
</dbReference>
<evidence type="ECO:0000256" key="3">
    <source>
        <dbReference type="ARBA" id="ARBA00047594"/>
    </source>
</evidence>
<dbReference type="Pfam" id="PF01569">
    <property type="entry name" value="PAP2"/>
    <property type="match status" value="1"/>
</dbReference>
<feature type="transmembrane region" description="Helical" evidence="4">
    <location>
        <begin position="130"/>
        <end position="148"/>
    </location>
</feature>
<dbReference type="NCBIfam" id="NF008813">
    <property type="entry name" value="PRK11837.1"/>
    <property type="match status" value="1"/>
</dbReference>
<protein>
    <recommendedName>
        <fullName evidence="1">undecaprenyl-diphosphate phosphatase</fullName>
        <ecNumber evidence="1">3.6.1.27</ecNumber>
    </recommendedName>
    <alternativeName>
        <fullName evidence="2">Undecaprenyl pyrophosphate phosphatase</fullName>
    </alternativeName>
</protein>
<dbReference type="EMBL" id="LFCV01000018">
    <property type="protein sequence ID" value="KMJ46488.1"/>
    <property type="molecule type" value="Genomic_DNA"/>
</dbReference>
<feature type="transmembrane region" description="Helical" evidence="4">
    <location>
        <begin position="60"/>
        <end position="85"/>
    </location>
</feature>
<comment type="catalytic activity">
    <reaction evidence="3">
        <text>di-trans,octa-cis-undecaprenyl diphosphate + H2O = di-trans,octa-cis-undecaprenyl phosphate + phosphate + H(+)</text>
        <dbReference type="Rhea" id="RHEA:28094"/>
        <dbReference type="ChEBI" id="CHEBI:15377"/>
        <dbReference type="ChEBI" id="CHEBI:15378"/>
        <dbReference type="ChEBI" id="CHEBI:43474"/>
        <dbReference type="ChEBI" id="CHEBI:58405"/>
        <dbReference type="ChEBI" id="CHEBI:60392"/>
        <dbReference type="EC" id="3.6.1.27"/>
    </reaction>
</comment>
<evidence type="ECO:0000256" key="2">
    <source>
        <dbReference type="ARBA" id="ARBA00032707"/>
    </source>
</evidence>
<comment type="caution">
    <text evidence="6">The sequence shown here is derived from an EMBL/GenBank/DDBJ whole genome shotgun (WGS) entry which is preliminary data.</text>
</comment>
<dbReference type="SUPFAM" id="SSF48317">
    <property type="entry name" value="Acid phosphatase/Vanadium-dependent haloperoxidase"/>
    <property type="match status" value="1"/>
</dbReference>
<dbReference type="SMART" id="SM00014">
    <property type="entry name" value="acidPPc"/>
    <property type="match status" value="1"/>
</dbReference>
<evidence type="ECO:0000313" key="6">
    <source>
        <dbReference type="EMBL" id="KMJ46488.1"/>
    </source>
</evidence>
<feature type="domain" description="Phosphatidic acid phosphatase type 2/haloperoxidase" evidence="5">
    <location>
        <begin position="62"/>
        <end position="169"/>
    </location>
</feature>
<keyword evidence="7" id="KW-1185">Reference proteome</keyword>
<keyword evidence="4" id="KW-1133">Transmembrane helix</keyword>